<dbReference type="SUPFAM" id="SSF52540">
    <property type="entry name" value="P-loop containing nucleoside triphosphate hydrolases"/>
    <property type="match status" value="1"/>
</dbReference>
<feature type="region of interest" description="Disordered" evidence="4">
    <location>
        <begin position="423"/>
        <end position="452"/>
    </location>
</feature>
<evidence type="ECO:0008006" key="7">
    <source>
        <dbReference type="Google" id="ProtNLM"/>
    </source>
</evidence>
<evidence type="ECO:0000256" key="2">
    <source>
        <dbReference type="ARBA" id="ARBA00022741"/>
    </source>
</evidence>
<dbReference type="GO" id="GO:0016887">
    <property type="term" value="F:ATP hydrolysis activity"/>
    <property type="evidence" value="ECO:0007669"/>
    <property type="project" value="InterPro"/>
</dbReference>
<evidence type="ECO:0000313" key="6">
    <source>
        <dbReference type="Proteomes" id="UP000748025"/>
    </source>
</evidence>
<dbReference type="AlphaFoldDB" id="A0A9P7NDC2"/>
<organism evidence="5 6">
    <name type="scientific">Claviceps pusilla</name>
    <dbReference type="NCBI Taxonomy" id="123648"/>
    <lineage>
        <taxon>Eukaryota</taxon>
        <taxon>Fungi</taxon>
        <taxon>Dikarya</taxon>
        <taxon>Ascomycota</taxon>
        <taxon>Pezizomycotina</taxon>
        <taxon>Sordariomycetes</taxon>
        <taxon>Hypocreomycetidae</taxon>
        <taxon>Hypocreales</taxon>
        <taxon>Clavicipitaceae</taxon>
        <taxon>Claviceps</taxon>
    </lineage>
</organism>
<evidence type="ECO:0000256" key="4">
    <source>
        <dbReference type="SAM" id="MobiDB-lite"/>
    </source>
</evidence>
<sequence length="452" mass="51574">IIENLQHLYNELYNYKAPPLVHPSLDQLKPSKKSSIFSSLFGKSSAAESAIGKKIPENLPRGLYLYGDVGSGKTMLMDLFYDTLPRSVQTKTRIHFHNFMQDVHKRLHKLKMEHGTDVDAVPFVAADIAEHGNVLCFDEFQCTDVADAMILRRLLECLMSHGVVLVTTSNRHPDDLYKNGIQRESFIPAIKLLKSRLHVINLDSPTDYRKIPRPPSGVYHTPLDGHAKTHAEKWFRFLGDPDDKDSPATASPRSETQRVWGREIYVPRVSGRCAWFTFDELIRQPKSAADYLELVRAYDAFIVTDVPGMTIRERDLARRFITFIDAVYEGNAKLVLTTEKPLTELFVSRDEIAESLLMDMDQHPRQAKANTDPVSVAKDFLEDEETQAEQLKGSNLFAGEEEAFAFARALSRLKHMESREWVERGMGLEDQGGKQDRDNWSKTRSRQMEDSM</sequence>
<dbReference type="NCBIfam" id="NF040713">
    <property type="entry name" value="ZapE"/>
    <property type="match status" value="1"/>
</dbReference>
<accession>A0A9P7NDC2</accession>
<dbReference type="Proteomes" id="UP000748025">
    <property type="component" value="Unassembled WGS sequence"/>
</dbReference>
<evidence type="ECO:0000256" key="1">
    <source>
        <dbReference type="ARBA" id="ARBA00010322"/>
    </source>
</evidence>
<reference evidence="5" key="1">
    <citation type="journal article" date="2020" name="bioRxiv">
        <title>Whole genome comparisons of ergot fungi reveals the divergence and evolution of species within the genus Claviceps are the result of varying mechanisms driving genome evolution and host range expansion.</title>
        <authorList>
            <person name="Wyka S.A."/>
            <person name="Mondo S.J."/>
            <person name="Liu M."/>
            <person name="Dettman J."/>
            <person name="Nalam V."/>
            <person name="Broders K.D."/>
        </authorList>
    </citation>
    <scope>NUCLEOTIDE SEQUENCE</scope>
    <source>
        <strain evidence="5">CCC 602</strain>
    </source>
</reference>
<dbReference type="GO" id="GO:0006515">
    <property type="term" value="P:protein quality control for misfolded or incompletely synthesized proteins"/>
    <property type="evidence" value="ECO:0007669"/>
    <property type="project" value="TreeGrafter"/>
</dbReference>
<protein>
    <recommendedName>
        <fullName evidence="7">AFG1-like ATPase</fullName>
    </recommendedName>
</protein>
<gene>
    <name evidence="5" type="ORF">E4U43_008354</name>
</gene>
<comment type="caution">
    <text evidence="5">The sequence shown here is derived from an EMBL/GenBank/DDBJ whole genome shotgun (WGS) entry which is preliminary data.</text>
</comment>
<keyword evidence="2" id="KW-0547">Nucleotide-binding</keyword>
<keyword evidence="3" id="KW-0067">ATP-binding</keyword>
<comment type="similarity">
    <text evidence="1">Belongs to the AFG1 ATPase family.</text>
</comment>
<dbReference type="Gene3D" id="3.40.50.300">
    <property type="entry name" value="P-loop containing nucleotide triphosphate hydrolases"/>
    <property type="match status" value="1"/>
</dbReference>
<name>A0A9P7NDC2_9HYPO</name>
<dbReference type="PANTHER" id="PTHR12169">
    <property type="entry name" value="ATPASE N2B"/>
    <property type="match status" value="1"/>
</dbReference>
<evidence type="ECO:0000256" key="3">
    <source>
        <dbReference type="ARBA" id="ARBA00022840"/>
    </source>
</evidence>
<keyword evidence="6" id="KW-1185">Reference proteome</keyword>
<dbReference type="InterPro" id="IPR005654">
    <property type="entry name" value="ATPase_AFG1-like"/>
</dbReference>
<dbReference type="FunFam" id="3.40.50.300:FF:001493">
    <property type="entry name" value="Mitochondrial ATPase (Afg1), putative"/>
    <property type="match status" value="1"/>
</dbReference>
<dbReference type="InterPro" id="IPR027417">
    <property type="entry name" value="P-loop_NTPase"/>
</dbReference>
<dbReference type="GO" id="GO:0005739">
    <property type="term" value="C:mitochondrion"/>
    <property type="evidence" value="ECO:0007669"/>
    <property type="project" value="TreeGrafter"/>
</dbReference>
<dbReference type="EMBL" id="SRPW01000888">
    <property type="protein sequence ID" value="KAG6011386.1"/>
    <property type="molecule type" value="Genomic_DNA"/>
</dbReference>
<dbReference type="GO" id="GO:0005524">
    <property type="term" value="F:ATP binding"/>
    <property type="evidence" value="ECO:0007669"/>
    <property type="project" value="UniProtKB-KW"/>
</dbReference>
<dbReference type="OrthoDB" id="548867at2759"/>
<feature type="non-terminal residue" evidence="5">
    <location>
        <position position="452"/>
    </location>
</feature>
<dbReference type="PANTHER" id="PTHR12169:SF6">
    <property type="entry name" value="AFG1-LIKE ATPASE"/>
    <property type="match status" value="1"/>
</dbReference>
<proteinExistence type="inferred from homology"/>
<dbReference type="Pfam" id="PF03969">
    <property type="entry name" value="AFG1_ATPase"/>
    <property type="match status" value="1"/>
</dbReference>
<evidence type="ECO:0000313" key="5">
    <source>
        <dbReference type="EMBL" id="KAG6011386.1"/>
    </source>
</evidence>